<feature type="transmembrane region" description="Helical" evidence="1">
    <location>
        <begin position="20"/>
        <end position="38"/>
    </location>
</feature>
<accession>A0A023F1R4</accession>
<dbReference type="Gene3D" id="3.40.50.300">
    <property type="entry name" value="P-loop containing nucleotide triphosphate hydrolases"/>
    <property type="match status" value="1"/>
</dbReference>
<keyword evidence="1" id="KW-0472">Membrane</keyword>
<reference evidence="2" key="1">
    <citation type="journal article" date="2014" name="PLoS Negl. Trop. Dis.">
        <title>An updated insight into the Sialotranscriptome of Triatoma infestans: developmental stage and geographic variations.</title>
        <authorList>
            <person name="Schwarz A."/>
            <person name="Medrano-Mercado N."/>
            <person name="Schaub G.A."/>
            <person name="Struchiner C.J."/>
            <person name="Bargues M.D."/>
            <person name="Levy M.Z."/>
            <person name="Ribeiro J.M."/>
        </authorList>
    </citation>
    <scope>NUCLEOTIDE SEQUENCE</scope>
    <source>
        <strain evidence="2">Chile</strain>
        <tissue evidence="2">Salivary glands</tissue>
    </source>
</reference>
<proteinExistence type="evidence at transcript level"/>
<evidence type="ECO:0000256" key="1">
    <source>
        <dbReference type="SAM" id="Phobius"/>
    </source>
</evidence>
<feature type="non-terminal residue" evidence="2">
    <location>
        <position position="277"/>
    </location>
</feature>
<dbReference type="EMBL" id="GBBI01003771">
    <property type="protein sequence ID" value="JAC14941.1"/>
    <property type="molecule type" value="mRNA"/>
</dbReference>
<protein>
    <submittedName>
        <fullName evidence="2">Uncharacterized protein</fullName>
    </submittedName>
</protein>
<sequence>MCTSKGSLLITEFIRPLPTVFLLIMMALVGSETIYIYHTPLPNMFNMRLEKQNESLPICNLLNNSIGDHVKINRHGALLPDNIRALICGSSGSGKTNLMACLLLQPNGLKFTHIYICSQSLQQEKYLYLEEIFKLVPEIGFHTVNTTQQIITPDNAEPNSVIVFDDISMDEQENIRKYFSMGRHKNIDCFYLCQSYARIPKHLIRDNANFILLFKQDDLNLKHVYSDHISSPNVPFDKFKQMCYICWEEPHGFITLDKTRDSNNGRFRKGLDTFIYI</sequence>
<name>A0A023F1R4_TRIIF</name>
<dbReference type="SUPFAM" id="SSF52540">
    <property type="entry name" value="P-loop containing nucleoside triphosphate hydrolases"/>
    <property type="match status" value="1"/>
</dbReference>
<keyword evidence="1" id="KW-0812">Transmembrane</keyword>
<dbReference type="AlphaFoldDB" id="A0A023F1R4"/>
<dbReference type="InterPro" id="IPR006758">
    <property type="entry name" value="A32L"/>
</dbReference>
<evidence type="ECO:0000313" key="2">
    <source>
        <dbReference type="EMBL" id="JAC14941.1"/>
    </source>
</evidence>
<dbReference type="Pfam" id="PF04665">
    <property type="entry name" value="Pox_A32"/>
    <property type="match status" value="1"/>
</dbReference>
<keyword evidence="1" id="KW-1133">Transmembrane helix</keyword>
<organism evidence="2">
    <name type="scientific">Triatoma infestans</name>
    <name type="common">Assassin bug</name>
    <dbReference type="NCBI Taxonomy" id="30076"/>
    <lineage>
        <taxon>Eukaryota</taxon>
        <taxon>Metazoa</taxon>
        <taxon>Ecdysozoa</taxon>
        <taxon>Arthropoda</taxon>
        <taxon>Hexapoda</taxon>
        <taxon>Insecta</taxon>
        <taxon>Pterygota</taxon>
        <taxon>Neoptera</taxon>
        <taxon>Paraneoptera</taxon>
        <taxon>Hemiptera</taxon>
        <taxon>Heteroptera</taxon>
        <taxon>Panheteroptera</taxon>
        <taxon>Cimicomorpha</taxon>
        <taxon>Reduviidae</taxon>
        <taxon>Triatominae</taxon>
        <taxon>Triatoma</taxon>
    </lineage>
</organism>
<dbReference type="InterPro" id="IPR027417">
    <property type="entry name" value="P-loop_NTPase"/>
</dbReference>